<reference evidence="2 3" key="1">
    <citation type="journal article" date="2016" name="Nat. Commun.">
        <title>Thousands of microbial genomes shed light on interconnected biogeochemical processes in an aquifer system.</title>
        <authorList>
            <person name="Anantharaman K."/>
            <person name="Brown C.T."/>
            <person name="Hug L.A."/>
            <person name="Sharon I."/>
            <person name="Castelle C.J."/>
            <person name="Probst A.J."/>
            <person name="Thomas B.C."/>
            <person name="Singh A."/>
            <person name="Wilkins M.J."/>
            <person name="Karaoz U."/>
            <person name="Brodie E.L."/>
            <person name="Williams K.H."/>
            <person name="Hubbard S.S."/>
            <person name="Banfield J.F."/>
        </authorList>
    </citation>
    <scope>NUCLEOTIDE SEQUENCE [LARGE SCALE GENOMIC DNA]</scope>
</reference>
<feature type="domain" description="DUF5680" evidence="1">
    <location>
        <begin position="46"/>
        <end position="151"/>
    </location>
</feature>
<dbReference type="EMBL" id="MFDO01000018">
    <property type="protein sequence ID" value="OGE65378.1"/>
    <property type="molecule type" value="Genomic_DNA"/>
</dbReference>
<accession>A0A1F5MJ46</accession>
<protein>
    <recommendedName>
        <fullName evidence="1">DUF5680 domain-containing protein</fullName>
    </recommendedName>
</protein>
<evidence type="ECO:0000313" key="3">
    <source>
        <dbReference type="Proteomes" id="UP000178017"/>
    </source>
</evidence>
<evidence type="ECO:0000313" key="2">
    <source>
        <dbReference type="EMBL" id="OGE65378.1"/>
    </source>
</evidence>
<evidence type="ECO:0000259" key="1">
    <source>
        <dbReference type="Pfam" id="PF18931"/>
    </source>
</evidence>
<dbReference type="Proteomes" id="UP000178017">
    <property type="component" value="Unassembled WGS sequence"/>
</dbReference>
<name>A0A1F5MJ46_9BACT</name>
<dbReference type="AlphaFoldDB" id="A0A1F5MJ46"/>
<dbReference type="InterPro" id="IPR043735">
    <property type="entry name" value="DUF5680"/>
</dbReference>
<proteinExistence type="predicted"/>
<dbReference type="Pfam" id="PF18931">
    <property type="entry name" value="DUF5680"/>
    <property type="match status" value="1"/>
</dbReference>
<organism evidence="2 3">
    <name type="scientific">Candidatus Daviesbacteria bacterium RIFCSPLOWO2_01_FULL_40_24</name>
    <dbReference type="NCBI Taxonomy" id="1797787"/>
    <lineage>
        <taxon>Bacteria</taxon>
        <taxon>Candidatus Daviesiibacteriota</taxon>
    </lineage>
</organism>
<comment type="caution">
    <text evidence="2">The sequence shown here is derived from an EMBL/GenBank/DDBJ whole genome shotgun (WGS) entry which is preliminary data.</text>
</comment>
<gene>
    <name evidence="2" type="ORF">A3B49_00625</name>
</gene>
<sequence length="152" mass="17987">MDKVRLQEFLLQARIKTYSSGGGKVKPAFPEMKQLEYQEDDWLYRDIYNLGNSIFMGLETVYFKDTPILSMSYFGNFSKVSEEEADKILRGALMERWDEVRLWHNVRWEHQNYLYTCQADTSGSIEEFSGTEEILKDKEKIYYFYYAGGFIG</sequence>